<feature type="domain" description="Phosphatidylinositol transfer protein N-terminal" evidence="1">
    <location>
        <begin position="1"/>
        <end position="156"/>
    </location>
</feature>
<dbReference type="GO" id="GO:0005548">
    <property type="term" value="F:phospholipid transporter activity"/>
    <property type="evidence" value="ECO:0007669"/>
    <property type="project" value="InterPro"/>
</dbReference>
<dbReference type="EMBL" id="AZBU02000002">
    <property type="protein sequence ID" value="TKR92734.1"/>
    <property type="molecule type" value="Genomic_DNA"/>
</dbReference>
<evidence type="ECO:0000313" key="3">
    <source>
        <dbReference type="Proteomes" id="UP000298663"/>
    </source>
</evidence>
<dbReference type="InterPro" id="IPR023393">
    <property type="entry name" value="START-like_dom_sf"/>
</dbReference>
<dbReference type="SUPFAM" id="SSF55961">
    <property type="entry name" value="Bet v1-like"/>
    <property type="match status" value="1"/>
</dbReference>
<dbReference type="PANTHER" id="PTHR10658">
    <property type="entry name" value="PHOSPHATIDYLINOSITOL TRANSFER PROTEIN"/>
    <property type="match status" value="1"/>
</dbReference>
<proteinExistence type="predicted"/>
<evidence type="ECO:0000259" key="1">
    <source>
        <dbReference type="Pfam" id="PF02121"/>
    </source>
</evidence>
<dbReference type="Gene3D" id="3.30.530.20">
    <property type="match status" value="1"/>
</dbReference>
<dbReference type="Proteomes" id="UP000298663">
    <property type="component" value="Unassembled WGS sequence"/>
</dbReference>
<dbReference type="Pfam" id="PF02121">
    <property type="entry name" value="IP_trans"/>
    <property type="match status" value="1"/>
</dbReference>
<dbReference type="InterPro" id="IPR001666">
    <property type="entry name" value="PI_transfer"/>
</dbReference>
<dbReference type="OrthoDB" id="407630at2759"/>
<name>A0A4U5P9Z0_STECR</name>
<organism evidence="2 3">
    <name type="scientific">Steinernema carpocapsae</name>
    <name type="common">Entomopathogenic nematode</name>
    <dbReference type="NCBI Taxonomy" id="34508"/>
    <lineage>
        <taxon>Eukaryota</taxon>
        <taxon>Metazoa</taxon>
        <taxon>Ecdysozoa</taxon>
        <taxon>Nematoda</taxon>
        <taxon>Chromadorea</taxon>
        <taxon>Rhabditida</taxon>
        <taxon>Tylenchina</taxon>
        <taxon>Panagrolaimomorpha</taxon>
        <taxon>Strongyloidoidea</taxon>
        <taxon>Steinernematidae</taxon>
        <taxon>Steinernema</taxon>
    </lineage>
</organism>
<dbReference type="InterPro" id="IPR055261">
    <property type="entry name" value="PI_transfer_N"/>
</dbReference>
<sequence length="238" mass="27179">MFVNEFHISMPISSNQYFKGRSFLTINSISEADAIDFNGVLREKFYGEADLRKGRKLDGVYSEKHTRLDDSVPWFIRKLIGEDVCKLREQCWDSAPYVKYILSSPRISKKKCMVTIEILAKDDLAVKSNTLSLSSNHLKHRKIAEIDLSDGSPKSRLYVAIYGRCRIPGIANYFSHTITTRAPEFLRNLTVDIIASIGQCSDLTLKELKEIEEAVWRGKFGTVTEEGFDDTEEFMDSE</sequence>
<reference evidence="2 3" key="2">
    <citation type="journal article" date="2019" name="G3 (Bethesda)">
        <title>Hybrid Assembly of the Genome of the Entomopathogenic Nematode Steinernema carpocapsae Identifies the X-Chromosome.</title>
        <authorList>
            <person name="Serra L."/>
            <person name="Macchietto M."/>
            <person name="Macias-Munoz A."/>
            <person name="McGill C.J."/>
            <person name="Rodriguez I.M."/>
            <person name="Rodriguez B."/>
            <person name="Murad R."/>
            <person name="Mortazavi A."/>
        </authorList>
    </citation>
    <scope>NUCLEOTIDE SEQUENCE [LARGE SCALE GENOMIC DNA]</scope>
    <source>
        <strain evidence="2 3">ALL</strain>
    </source>
</reference>
<evidence type="ECO:0000313" key="2">
    <source>
        <dbReference type="EMBL" id="TKR92734.1"/>
    </source>
</evidence>
<comment type="caution">
    <text evidence="2">The sequence shown here is derived from an EMBL/GenBank/DDBJ whole genome shotgun (WGS) entry which is preliminary data.</text>
</comment>
<dbReference type="AlphaFoldDB" id="A0A4U5P9Z0"/>
<accession>A0A4U5P9Z0</accession>
<gene>
    <name evidence="2" type="ORF">L596_007329</name>
</gene>
<dbReference type="PANTHER" id="PTHR10658:SF11">
    <property type="entry name" value="VIBRATOR, ISOFORM B"/>
    <property type="match status" value="1"/>
</dbReference>
<reference evidence="2 3" key="1">
    <citation type="journal article" date="2015" name="Genome Biol.">
        <title>Comparative genomics of Steinernema reveals deeply conserved gene regulatory networks.</title>
        <authorList>
            <person name="Dillman A.R."/>
            <person name="Macchietto M."/>
            <person name="Porter C.F."/>
            <person name="Rogers A."/>
            <person name="Williams B."/>
            <person name="Antoshechkin I."/>
            <person name="Lee M.M."/>
            <person name="Goodwin Z."/>
            <person name="Lu X."/>
            <person name="Lewis E.E."/>
            <person name="Goodrich-Blair H."/>
            <person name="Stock S.P."/>
            <person name="Adams B.J."/>
            <person name="Sternberg P.W."/>
            <person name="Mortazavi A."/>
        </authorList>
    </citation>
    <scope>NUCLEOTIDE SEQUENCE [LARGE SCALE GENOMIC DNA]</scope>
    <source>
        <strain evidence="2 3">ALL</strain>
    </source>
</reference>
<dbReference type="STRING" id="34508.A0A4U5P9Z0"/>
<protein>
    <recommendedName>
        <fullName evidence="1">Phosphatidylinositol transfer protein N-terminal domain-containing protein</fullName>
    </recommendedName>
</protein>
<keyword evidence="3" id="KW-1185">Reference proteome</keyword>